<sequence length="511" mass="57968">MTLLSFVLPMIFDALGLFENWHPRQQLRLQLARIMILNLLNLYSLMFSFIYKISSSDENLQNLKVVSDNASIQEEKIWEALRRINDSITTTTFTPITTTNLFQEETQAASDFWTTTDLSSTLDMSSVSDFMSSSENWFSTSTTEEDYSSASSTTEDSSFFESTTWSSTTSILNTTYCYTIIHHCLSNHTHRHLDRESTFFSSTTMFPSESGTGSDSTTGLDESTTFLPDFSATIDASTESTFNSDATEPTFSTNEFTTQTTETTDETTKDYGEYKRFDFNESYFEYYDYFDNLDPIKDNDDFMVDTTDDSDNSIEIESLSHDRKKRDLPLTTVTTLKSLVDTTMETVAEKSAGDDSSSKMKESMAKSVKVFVANELDWGPDVSDIYLTEEEYKENYGDDLEEREGNCTQVICVSLPPPSVKDDTSTTPFELSTTGITDDSTEFTTEDFGISSSTEEITTKLSEYERISGELRKVQETKKYVSIQLTSMCWETSLGQELMKIVVFDTKDLEF</sequence>
<evidence type="ECO:0000313" key="2">
    <source>
        <dbReference type="EnsemblMetazoa" id="MESCA003461-PA"/>
    </source>
</evidence>
<reference evidence="2" key="2">
    <citation type="submission" date="2015-06" db="UniProtKB">
        <authorList>
            <consortium name="EnsemblMetazoa"/>
        </authorList>
    </citation>
    <scope>IDENTIFICATION</scope>
</reference>
<dbReference type="AlphaFoldDB" id="T1GJ22"/>
<dbReference type="GO" id="GO:0005886">
    <property type="term" value="C:plasma membrane"/>
    <property type="evidence" value="ECO:0007669"/>
    <property type="project" value="InterPro"/>
</dbReference>
<dbReference type="InterPro" id="IPR038900">
    <property type="entry name" value="TMC"/>
</dbReference>
<feature type="region of interest" description="Disordered" evidence="1">
    <location>
        <begin position="419"/>
        <end position="442"/>
    </location>
</feature>
<dbReference type="STRING" id="36166.T1GJ22"/>
<feature type="compositionally biased region" description="Polar residues" evidence="1">
    <location>
        <begin position="425"/>
        <end position="436"/>
    </location>
</feature>
<organism evidence="2 3">
    <name type="scientific">Megaselia scalaris</name>
    <name type="common">Humpbacked fly</name>
    <name type="synonym">Phora scalaris</name>
    <dbReference type="NCBI Taxonomy" id="36166"/>
    <lineage>
        <taxon>Eukaryota</taxon>
        <taxon>Metazoa</taxon>
        <taxon>Ecdysozoa</taxon>
        <taxon>Arthropoda</taxon>
        <taxon>Hexapoda</taxon>
        <taxon>Insecta</taxon>
        <taxon>Pterygota</taxon>
        <taxon>Neoptera</taxon>
        <taxon>Endopterygota</taxon>
        <taxon>Diptera</taxon>
        <taxon>Brachycera</taxon>
        <taxon>Muscomorpha</taxon>
        <taxon>Platypezoidea</taxon>
        <taxon>Phoridae</taxon>
        <taxon>Megaseliini</taxon>
        <taxon>Megaselia</taxon>
    </lineage>
</organism>
<dbReference type="GO" id="GO:0008381">
    <property type="term" value="F:mechanosensitive monoatomic ion channel activity"/>
    <property type="evidence" value="ECO:0007669"/>
    <property type="project" value="TreeGrafter"/>
</dbReference>
<dbReference type="PANTHER" id="PTHR23302:SF40">
    <property type="entry name" value="TRANSMEMBRANE CHANNEL-LIKE PROTEIN"/>
    <property type="match status" value="1"/>
</dbReference>
<evidence type="ECO:0000313" key="3">
    <source>
        <dbReference type="Proteomes" id="UP000015102"/>
    </source>
</evidence>
<dbReference type="EnsemblMetazoa" id="MESCA003461-RA">
    <property type="protein sequence ID" value="MESCA003461-PA"/>
    <property type="gene ID" value="MESCA003461"/>
</dbReference>
<dbReference type="PANTHER" id="PTHR23302">
    <property type="entry name" value="TRANSMEMBRANE CHANNEL-RELATED"/>
    <property type="match status" value="1"/>
</dbReference>
<keyword evidence="3" id="KW-1185">Reference proteome</keyword>
<dbReference type="EMBL" id="CAQQ02032480">
    <property type="status" value="NOT_ANNOTATED_CDS"/>
    <property type="molecule type" value="Genomic_DNA"/>
</dbReference>
<proteinExistence type="predicted"/>
<dbReference type="Proteomes" id="UP000015102">
    <property type="component" value="Unassembled WGS sequence"/>
</dbReference>
<name>T1GJ22_MEGSC</name>
<protein>
    <submittedName>
        <fullName evidence="2">Uncharacterized protein</fullName>
    </submittedName>
</protein>
<evidence type="ECO:0000256" key="1">
    <source>
        <dbReference type="SAM" id="MobiDB-lite"/>
    </source>
</evidence>
<reference evidence="3" key="1">
    <citation type="submission" date="2013-02" db="EMBL/GenBank/DDBJ databases">
        <authorList>
            <person name="Hughes D."/>
        </authorList>
    </citation>
    <scope>NUCLEOTIDE SEQUENCE</scope>
    <source>
        <strain>Durham</strain>
        <strain evidence="3">NC isolate 2 -- Noor lab</strain>
    </source>
</reference>
<accession>T1GJ22</accession>
<dbReference type="HOGENOM" id="CLU_533510_0_0_1"/>
<dbReference type="EMBL" id="CAQQ02032481">
    <property type="status" value="NOT_ANNOTATED_CDS"/>
    <property type="molecule type" value="Genomic_DNA"/>
</dbReference>